<dbReference type="Proteomes" id="UP000240974">
    <property type="component" value="Unassembled WGS sequence"/>
</dbReference>
<dbReference type="InterPro" id="IPR038729">
    <property type="entry name" value="Rad50/SbcC_AAA"/>
</dbReference>
<sequence length="75" mass="8497">MNLKKFKLTNLRKFTENNNEINFALTSDYGEDVNIAPKTTLIIGQNNGGKTTVIEALKRVINGIDLKAEDFNFDY</sequence>
<dbReference type="SUPFAM" id="SSF52540">
    <property type="entry name" value="P-loop containing nucleoside triphosphate hydrolases"/>
    <property type="match status" value="1"/>
</dbReference>
<dbReference type="GO" id="GO:0006302">
    <property type="term" value="P:double-strand break repair"/>
    <property type="evidence" value="ECO:0007669"/>
    <property type="project" value="InterPro"/>
</dbReference>
<dbReference type="RefSeq" id="WP_107030545.1">
    <property type="nucleotide sequence ID" value="NZ_DBGCSN010000383.1"/>
</dbReference>
<comment type="caution">
    <text evidence="2">The sequence shown here is derived from an EMBL/GenBank/DDBJ whole genome shotgun (WGS) entry which is preliminary data.</text>
</comment>
<reference evidence="2 3" key="1">
    <citation type="journal article" date="2019" name="Int. J. Syst. Evol. Microbiol.">
        <title>Faecalibacillus intestinalis gen. nov., sp. nov. and Faecalibacillus faecis sp. nov., isolated from human faeces.</title>
        <authorList>
            <person name="Seo B."/>
            <person name="Jeon K."/>
            <person name="Baek I."/>
            <person name="Lee Y.M."/>
            <person name="Baek K."/>
            <person name="Ko G."/>
        </authorList>
    </citation>
    <scope>NUCLEOTIDE SEQUENCE [LARGE SCALE GENOMIC DNA]</scope>
    <source>
        <strain evidence="2 3">SNUG30099</strain>
    </source>
</reference>
<dbReference type="EMBL" id="PYLQ01000025">
    <property type="protein sequence ID" value="PST36713.1"/>
    <property type="molecule type" value="Genomic_DNA"/>
</dbReference>
<gene>
    <name evidence="2" type="ORF">C7U54_12720</name>
</gene>
<name>A0A2T3FN87_9FIRM</name>
<protein>
    <recommendedName>
        <fullName evidence="1">Rad50/SbcC-type AAA domain-containing protein</fullName>
    </recommendedName>
</protein>
<dbReference type="GO" id="GO:0016887">
    <property type="term" value="F:ATP hydrolysis activity"/>
    <property type="evidence" value="ECO:0007669"/>
    <property type="project" value="InterPro"/>
</dbReference>
<dbReference type="Pfam" id="PF13476">
    <property type="entry name" value="AAA_23"/>
    <property type="match status" value="1"/>
</dbReference>
<organism evidence="2 3">
    <name type="scientific">Faecalibacillus intestinalis</name>
    <dbReference type="NCBI Taxonomy" id="1982626"/>
    <lineage>
        <taxon>Bacteria</taxon>
        <taxon>Bacillati</taxon>
        <taxon>Bacillota</taxon>
        <taxon>Erysipelotrichia</taxon>
        <taxon>Erysipelotrichales</taxon>
        <taxon>Coprobacillaceae</taxon>
        <taxon>Faecalibacillus</taxon>
    </lineage>
</organism>
<dbReference type="AlphaFoldDB" id="A0A2T3FN87"/>
<feature type="domain" description="Rad50/SbcC-type AAA" evidence="1">
    <location>
        <begin position="6"/>
        <end position="63"/>
    </location>
</feature>
<proteinExistence type="predicted"/>
<accession>A0A2T3FN87</accession>
<dbReference type="InterPro" id="IPR027417">
    <property type="entry name" value="P-loop_NTPase"/>
</dbReference>
<evidence type="ECO:0000313" key="2">
    <source>
        <dbReference type="EMBL" id="PST36713.1"/>
    </source>
</evidence>
<evidence type="ECO:0000313" key="3">
    <source>
        <dbReference type="Proteomes" id="UP000240974"/>
    </source>
</evidence>
<dbReference type="Gene3D" id="3.40.50.300">
    <property type="entry name" value="P-loop containing nucleotide triphosphate hydrolases"/>
    <property type="match status" value="1"/>
</dbReference>
<evidence type="ECO:0000259" key="1">
    <source>
        <dbReference type="Pfam" id="PF13476"/>
    </source>
</evidence>
<keyword evidence="3" id="KW-1185">Reference proteome</keyword>